<organism evidence="2 3">
    <name type="scientific">Aphis craccivora</name>
    <name type="common">Cowpea aphid</name>
    <dbReference type="NCBI Taxonomy" id="307492"/>
    <lineage>
        <taxon>Eukaryota</taxon>
        <taxon>Metazoa</taxon>
        <taxon>Ecdysozoa</taxon>
        <taxon>Arthropoda</taxon>
        <taxon>Hexapoda</taxon>
        <taxon>Insecta</taxon>
        <taxon>Pterygota</taxon>
        <taxon>Neoptera</taxon>
        <taxon>Paraneoptera</taxon>
        <taxon>Hemiptera</taxon>
        <taxon>Sternorrhyncha</taxon>
        <taxon>Aphidomorpha</taxon>
        <taxon>Aphidoidea</taxon>
        <taxon>Aphididae</taxon>
        <taxon>Aphidini</taxon>
        <taxon>Aphis</taxon>
        <taxon>Aphis</taxon>
    </lineage>
</organism>
<keyword evidence="1" id="KW-0732">Signal</keyword>
<accession>A0A6G0ZM09</accession>
<evidence type="ECO:0000256" key="1">
    <source>
        <dbReference type="SAM" id="SignalP"/>
    </source>
</evidence>
<proteinExistence type="predicted"/>
<evidence type="ECO:0000313" key="2">
    <source>
        <dbReference type="EMBL" id="KAF0772192.1"/>
    </source>
</evidence>
<feature type="chain" id="PRO_5026174537" evidence="1">
    <location>
        <begin position="25"/>
        <end position="75"/>
    </location>
</feature>
<feature type="signal peptide" evidence="1">
    <location>
        <begin position="1"/>
        <end position="24"/>
    </location>
</feature>
<evidence type="ECO:0000313" key="3">
    <source>
        <dbReference type="Proteomes" id="UP000478052"/>
    </source>
</evidence>
<gene>
    <name evidence="2" type="ORF">FWK35_00000775</name>
</gene>
<name>A0A6G0ZM09_APHCR</name>
<dbReference type="EMBL" id="VUJU01000208">
    <property type="protein sequence ID" value="KAF0772192.1"/>
    <property type="molecule type" value="Genomic_DNA"/>
</dbReference>
<protein>
    <submittedName>
        <fullName evidence="2">Uncharacterized protein</fullName>
    </submittedName>
</protein>
<keyword evidence="3" id="KW-1185">Reference proteome</keyword>
<reference evidence="2 3" key="1">
    <citation type="submission" date="2019-08" db="EMBL/GenBank/DDBJ databases">
        <title>Whole genome of Aphis craccivora.</title>
        <authorList>
            <person name="Voronova N.V."/>
            <person name="Shulinski R.S."/>
            <person name="Bandarenka Y.V."/>
            <person name="Zhorov D.G."/>
            <person name="Warner D."/>
        </authorList>
    </citation>
    <scope>NUCLEOTIDE SEQUENCE [LARGE SCALE GENOMIC DNA]</scope>
    <source>
        <strain evidence="2">180601</strain>
        <tissue evidence="2">Whole Body</tissue>
    </source>
</reference>
<sequence>MKIWFNFSVSAVVAIIFVVSLASAKNVLSIADNQSRKDIPSVKQSSDRHSIISYNDYVEKSTTDTTMDTTWLSLH</sequence>
<comment type="caution">
    <text evidence="2">The sequence shown here is derived from an EMBL/GenBank/DDBJ whole genome shotgun (WGS) entry which is preliminary data.</text>
</comment>
<dbReference type="Proteomes" id="UP000478052">
    <property type="component" value="Unassembled WGS sequence"/>
</dbReference>
<dbReference type="AlphaFoldDB" id="A0A6G0ZM09"/>